<dbReference type="GO" id="GO:0009396">
    <property type="term" value="P:folic acid-containing compound biosynthetic process"/>
    <property type="evidence" value="ECO:0007669"/>
    <property type="project" value="TreeGrafter"/>
</dbReference>
<dbReference type="AlphaFoldDB" id="A0A2U2BLR2"/>
<sequence>MIQNVEHNAAALRTRLKDLRAGQPSIDTNRGALLIRGRLFTWLATNRSRLREQGRTEPTTIAAFWPMAQEPDLRPLLVQWVEEEGINVCLPVVKEADAPLSFVEWTPDTDMEKGRYGIEIPVSSKTMQPDIVLVPTLGYTRQGDRLGYGKGYYDRTLAALKEQNHAFTSIGIAWAVGDLSGQSYQPAPHDQRLDSILTDKGWAVPAPEL</sequence>
<evidence type="ECO:0000256" key="4">
    <source>
        <dbReference type="RuleBase" id="RU361279"/>
    </source>
</evidence>
<keyword evidence="4" id="KW-0460">Magnesium</keyword>
<comment type="similarity">
    <text evidence="1 4">Belongs to the 5-formyltetrahydrofolate cyclo-ligase family.</text>
</comment>
<dbReference type="GO" id="GO:0030272">
    <property type="term" value="F:5-formyltetrahydrofolate cyclo-ligase activity"/>
    <property type="evidence" value="ECO:0007669"/>
    <property type="project" value="UniProtKB-EC"/>
</dbReference>
<dbReference type="Pfam" id="PF01812">
    <property type="entry name" value="5-FTHF_cyc-lig"/>
    <property type="match status" value="1"/>
</dbReference>
<evidence type="ECO:0000256" key="1">
    <source>
        <dbReference type="ARBA" id="ARBA00010638"/>
    </source>
</evidence>
<dbReference type="Gene3D" id="3.40.50.10420">
    <property type="entry name" value="NagB/RpiA/CoA transferase-like"/>
    <property type="match status" value="1"/>
</dbReference>
<comment type="cofactor">
    <cofactor evidence="4">
        <name>Mg(2+)</name>
        <dbReference type="ChEBI" id="CHEBI:18420"/>
    </cofactor>
</comment>
<dbReference type="GO" id="GO:0005524">
    <property type="term" value="F:ATP binding"/>
    <property type="evidence" value="ECO:0007669"/>
    <property type="project" value="UniProtKB-KW"/>
</dbReference>
<dbReference type="GO" id="GO:0046872">
    <property type="term" value="F:metal ion binding"/>
    <property type="evidence" value="ECO:0007669"/>
    <property type="project" value="UniProtKB-KW"/>
</dbReference>
<dbReference type="InterPro" id="IPR002698">
    <property type="entry name" value="FTHF_cligase"/>
</dbReference>
<keyword evidence="4" id="KW-0479">Metal-binding</keyword>
<evidence type="ECO:0000256" key="3">
    <source>
        <dbReference type="ARBA" id="ARBA00022840"/>
    </source>
</evidence>
<keyword evidence="5" id="KW-0436">Ligase</keyword>
<dbReference type="RefSeq" id="WP_109088982.1">
    <property type="nucleotide sequence ID" value="NZ_CAXOKM010000002.1"/>
</dbReference>
<reference evidence="5 6" key="2">
    <citation type="submission" date="2018-05" db="EMBL/GenBank/DDBJ databases">
        <authorList>
            <person name="Lanie J.A."/>
            <person name="Ng W.-L."/>
            <person name="Kazmierczak K.M."/>
            <person name="Andrzejewski T.M."/>
            <person name="Davidsen T.M."/>
            <person name="Wayne K.J."/>
            <person name="Tettelin H."/>
            <person name="Glass J.I."/>
            <person name="Rusch D."/>
            <person name="Podicherti R."/>
            <person name="Tsui H.-C.T."/>
            <person name="Winkler M.E."/>
        </authorList>
    </citation>
    <scope>NUCLEOTIDE SEQUENCE [LARGE SCALE GENOMIC DNA]</scope>
    <source>
        <strain evidence="5 6">YBY</strain>
    </source>
</reference>
<evidence type="ECO:0000313" key="5">
    <source>
        <dbReference type="EMBL" id="PWE14958.1"/>
    </source>
</evidence>
<dbReference type="PANTHER" id="PTHR23407">
    <property type="entry name" value="ATPASE INHIBITOR/5-FORMYLTETRAHYDROFOLATE CYCLO-LIGASE"/>
    <property type="match status" value="1"/>
</dbReference>
<dbReference type="NCBIfam" id="TIGR02727">
    <property type="entry name" value="MTHFS_bact"/>
    <property type="match status" value="1"/>
</dbReference>
<evidence type="ECO:0000313" key="6">
    <source>
        <dbReference type="Proteomes" id="UP000245216"/>
    </source>
</evidence>
<dbReference type="InterPro" id="IPR037171">
    <property type="entry name" value="NagB/RpiA_transferase-like"/>
</dbReference>
<dbReference type="STRING" id="511.UZ73_08565"/>
<comment type="caution">
    <text evidence="5">The sequence shown here is derived from an EMBL/GenBank/DDBJ whole genome shotgun (WGS) entry which is preliminary data.</text>
</comment>
<dbReference type="EMBL" id="QEXO01000002">
    <property type="protein sequence ID" value="PWE14958.1"/>
    <property type="molecule type" value="Genomic_DNA"/>
</dbReference>
<gene>
    <name evidence="5" type="ORF">DF183_09770</name>
</gene>
<dbReference type="PANTHER" id="PTHR23407:SF1">
    <property type="entry name" value="5-FORMYLTETRAHYDROFOLATE CYCLO-LIGASE"/>
    <property type="match status" value="1"/>
</dbReference>
<evidence type="ECO:0000256" key="2">
    <source>
        <dbReference type="ARBA" id="ARBA00022741"/>
    </source>
</evidence>
<dbReference type="InterPro" id="IPR024185">
    <property type="entry name" value="FTHF_cligase-like_sf"/>
</dbReference>
<dbReference type="SUPFAM" id="SSF100950">
    <property type="entry name" value="NagB/RpiA/CoA transferase-like"/>
    <property type="match status" value="1"/>
</dbReference>
<proteinExistence type="inferred from homology"/>
<dbReference type="Proteomes" id="UP000245216">
    <property type="component" value="Unassembled WGS sequence"/>
</dbReference>
<protein>
    <recommendedName>
        <fullName evidence="4">5-formyltetrahydrofolate cyclo-ligase</fullName>
        <ecNumber evidence="4">6.3.3.2</ecNumber>
    </recommendedName>
</protein>
<keyword evidence="2 4" id="KW-0547">Nucleotide-binding</keyword>
<name>A0A2U2BLR2_ALCFA</name>
<comment type="catalytic activity">
    <reaction evidence="4">
        <text>(6S)-5-formyl-5,6,7,8-tetrahydrofolate + ATP = (6R)-5,10-methenyltetrahydrofolate + ADP + phosphate</text>
        <dbReference type="Rhea" id="RHEA:10488"/>
        <dbReference type="ChEBI" id="CHEBI:30616"/>
        <dbReference type="ChEBI" id="CHEBI:43474"/>
        <dbReference type="ChEBI" id="CHEBI:57455"/>
        <dbReference type="ChEBI" id="CHEBI:57457"/>
        <dbReference type="ChEBI" id="CHEBI:456216"/>
        <dbReference type="EC" id="6.3.3.2"/>
    </reaction>
</comment>
<accession>A0A2U2BLR2</accession>
<reference evidence="5 6" key="1">
    <citation type="submission" date="2018-05" db="EMBL/GenBank/DDBJ databases">
        <title>Genome Sequence of an Efficient Indole-Degrading Bacterium, Alcaligenes sp.YBY.</title>
        <authorList>
            <person name="Yang B."/>
        </authorList>
    </citation>
    <scope>NUCLEOTIDE SEQUENCE [LARGE SCALE GENOMIC DNA]</scope>
    <source>
        <strain evidence="5 6">YBY</strain>
    </source>
</reference>
<dbReference type="EC" id="6.3.3.2" evidence="4"/>
<keyword evidence="3 4" id="KW-0067">ATP-binding</keyword>
<dbReference type="GO" id="GO:0035999">
    <property type="term" value="P:tetrahydrofolate interconversion"/>
    <property type="evidence" value="ECO:0007669"/>
    <property type="project" value="TreeGrafter"/>
</dbReference>
<organism evidence="5 6">
    <name type="scientific">Alcaligenes faecalis</name>
    <dbReference type="NCBI Taxonomy" id="511"/>
    <lineage>
        <taxon>Bacteria</taxon>
        <taxon>Pseudomonadati</taxon>
        <taxon>Pseudomonadota</taxon>
        <taxon>Betaproteobacteria</taxon>
        <taxon>Burkholderiales</taxon>
        <taxon>Alcaligenaceae</taxon>
        <taxon>Alcaligenes</taxon>
    </lineage>
</organism>